<keyword evidence="2" id="KW-1185">Reference proteome</keyword>
<reference evidence="1 2" key="1">
    <citation type="submission" date="2019-05" db="EMBL/GenBank/DDBJ databases">
        <title>Another draft genome of Portunus trituberculatus and its Hox gene families provides insights of decapod evolution.</title>
        <authorList>
            <person name="Jeong J.-H."/>
            <person name="Song I."/>
            <person name="Kim S."/>
            <person name="Choi T."/>
            <person name="Kim D."/>
            <person name="Ryu S."/>
            <person name="Kim W."/>
        </authorList>
    </citation>
    <scope>NUCLEOTIDE SEQUENCE [LARGE SCALE GENOMIC DNA]</scope>
    <source>
        <tissue evidence="1">Muscle</tissue>
    </source>
</reference>
<comment type="caution">
    <text evidence="1">The sequence shown here is derived from an EMBL/GenBank/DDBJ whole genome shotgun (WGS) entry which is preliminary data.</text>
</comment>
<evidence type="ECO:0000313" key="1">
    <source>
        <dbReference type="EMBL" id="MPC74463.1"/>
    </source>
</evidence>
<dbReference type="EMBL" id="VSRR010038970">
    <property type="protein sequence ID" value="MPC74463.1"/>
    <property type="molecule type" value="Genomic_DNA"/>
</dbReference>
<evidence type="ECO:0000313" key="2">
    <source>
        <dbReference type="Proteomes" id="UP000324222"/>
    </source>
</evidence>
<proteinExistence type="predicted"/>
<organism evidence="1 2">
    <name type="scientific">Portunus trituberculatus</name>
    <name type="common">Swimming crab</name>
    <name type="synonym">Neptunus trituberculatus</name>
    <dbReference type="NCBI Taxonomy" id="210409"/>
    <lineage>
        <taxon>Eukaryota</taxon>
        <taxon>Metazoa</taxon>
        <taxon>Ecdysozoa</taxon>
        <taxon>Arthropoda</taxon>
        <taxon>Crustacea</taxon>
        <taxon>Multicrustacea</taxon>
        <taxon>Malacostraca</taxon>
        <taxon>Eumalacostraca</taxon>
        <taxon>Eucarida</taxon>
        <taxon>Decapoda</taxon>
        <taxon>Pleocyemata</taxon>
        <taxon>Brachyura</taxon>
        <taxon>Eubrachyura</taxon>
        <taxon>Portunoidea</taxon>
        <taxon>Portunidae</taxon>
        <taxon>Portuninae</taxon>
        <taxon>Portunus</taxon>
    </lineage>
</organism>
<sequence>MDVLLSGGRCCWLQLCDWSVILFHYRMFMTMQKEEEEWEEKEEEVLVVVMVVVVSHIPKSEAPEPPHSCSPLGVAVTAASPVTQFVSTSTVCKLAHW</sequence>
<name>A0A5B7HWZ0_PORTR</name>
<protein>
    <submittedName>
        <fullName evidence="1">Uncharacterized protein</fullName>
    </submittedName>
</protein>
<gene>
    <name evidence="1" type="ORF">E2C01_068822</name>
</gene>
<dbReference type="Proteomes" id="UP000324222">
    <property type="component" value="Unassembled WGS sequence"/>
</dbReference>
<accession>A0A5B7HWZ0</accession>
<dbReference type="AlphaFoldDB" id="A0A5B7HWZ0"/>